<protein>
    <submittedName>
        <fullName evidence="1">Uncharacterized protein</fullName>
    </submittedName>
</protein>
<keyword evidence="2" id="KW-1185">Reference proteome</keyword>
<accession>A0A9R1V618</accession>
<evidence type="ECO:0000313" key="1">
    <source>
        <dbReference type="EMBL" id="KAJ0198881.1"/>
    </source>
</evidence>
<name>A0A9R1V618_LACSA</name>
<dbReference type="AlphaFoldDB" id="A0A9R1V618"/>
<gene>
    <name evidence="1" type="ORF">LSAT_V11C600324280</name>
</gene>
<organism evidence="1 2">
    <name type="scientific">Lactuca sativa</name>
    <name type="common">Garden lettuce</name>
    <dbReference type="NCBI Taxonomy" id="4236"/>
    <lineage>
        <taxon>Eukaryota</taxon>
        <taxon>Viridiplantae</taxon>
        <taxon>Streptophyta</taxon>
        <taxon>Embryophyta</taxon>
        <taxon>Tracheophyta</taxon>
        <taxon>Spermatophyta</taxon>
        <taxon>Magnoliopsida</taxon>
        <taxon>eudicotyledons</taxon>
        <taxon>Gunneridae</taxon>
        <taxon>Pentapetalae</taxon>
        <taxon>asterids</taxon>
        <taxon>campanulids</taxon>
        <taxon>Asterales</taxon>
        <taxon>Asteraceae</taxon>
        <taxon>Cichorioideae</taxon>
        <taxon>Cichorieae</taxon>
        <taxon>Lactucinae</taxon>
        <taxon>Lactuca</taxon>
    </lineage>
</organism>
<comment type="caution">
    <text evidence="1">The sequence shown here is derived from an EMBL/GenBank/DDBJ whole genome shotgun (WGS) entry which is preliminary data.</text>
</comment>
<reference evidence="1 2" key="1">
    <citation type="journal article" date="2017" name="Nat. Commun.">
        <title>Genome assembly with in vitro proximity ligation data and whole-genome triplication in lettuce.</title>
        <authorList>
            <person name="Reyes-Chin-Wo S."/>
            <person name="Wang Z."/>
            <person name="Yang X."/>
            <person name="Kozik A."/>
            <person name="Arikit S."/>
            <person name="Song C."/>
            <person name="Xia L."/>
            <person name="Froenicke L."/>
            <person name="Lavelle D.O."/>
            <person name="Truco M.J."/>
            <person name="Xia R."/>
            <person name="Zhu S."/>
            <person name="Xu C."/>
            <person name="Xu H."/>
            <person name="Xu X."/>
            <person name="Cox K."/>
            <person name="Korf I."/>
            <person name="Meyers B.C."/>
            <person name="Michelmore R.W."/>
        </authorList>
    </citation>
    <scope>NUCLEOTIDE SEQUENCE [LARGE SCALE GENOMIC DNA]</scope>
    <source>
        <strain evidence="2">cv. Salinas</strain>
        <tissue evidence="1">Seedlings</tissue>
    </source>
</reference>
<evidence type="ECO:0000313" key="2">
    <source>
        <dbReference type="Proteomes" id="UP000235145"/>
    </source>
</evidence>
<dbReference type="Proteomes" id="UP000235145">
    <property type="component" value="Unassembled WGS sequence"/>
</dbReference>
<sequence>MNKECASEQSHGLMTGPSNNIHKELKFDYVDNFDRHNLGFPNSVSPLQYHTTEKYQVSHSDMSGDYDDKLLLLSSNANHLGNLRGTPPYQSFFSTCLQADFFMVCLTTGEDYKVPC</sequence>
<proteinExistence type="predicted"/>
<dbReference type="EMBL" id="NBSK02000006">
    <property type="protein sequence ID" value="KAJ0198881.1"/>
    <property type="molecule type" value="Genomic_DNA"/>
</dbReference>